<name>A0A835MR32_9ROSI</name>
<dbReference type="Proteomes" id="UP000657918">
    <property type="component" value="Unassembled WGS sequence"/>
</dbReference>
<proteinExistence type="predicted"/>
<evidence type="ECO:0000313" key="2">
    <source>
        <dbReference type="EMBL" id="KAF9675802.1"/>
    </source>
</evidence>
<reference evidence="2 3" key="1">
    <citation type="submission" date="2020-10" db="EMBL/GenBank/DDBJ databases">
        <title>Plant Genome Project.</title>
        <authorList>
            <person name="Zhang R.-G."/>
        </authorList>
    </citation>
    <scope>NUCLEOTIDE SEQUENCE [LARGE SCALE GENOMIC DNA]</scope>
    <source>
        <strain evidence="2">FAFU-HL-1</strain>
        <tissue evidence="2">Leaf</tissue>
    </source>
</reference>
<accession>A0A835MR32</accession>
<organism evidence="2 3">
    <name type="scientific">Salix dunnii</name>
    <dbReference type="NCBI Taxonomy" id="1413687"/>
    <lineage>
        <taxon>Eukaryota</taxon>
        <taxon>Viridiplantae</taxon>
        <taxon>Streptophyta</taxon>
        <taxon>Embryophyta</taxon>
        <taxon>Tracheophyta</taxon>
        <taxon>Spermatophyta</taxon>
        <taxon>Magnoliopsida</taxon>
        <taxon>eudicotyledons</taxon>
        <taxon>Gunneridae</taxon>
        <taxon>Pentapetalae</taxon>
        <taxon>rosids</taxon>
        <taxon>fabids</taxon>
        <taxon>Malpighiales</taxon>
        <taxon>Salicaceae</taxon>
        <taxon>Saliceae</taxon>
        <taxon>Salix</taxon>
    </lineage>
</organism>
<protein>
    <submittedName>
        <fullName evidence="2">Uncharacterized protein</fullName>
    </submittedName>
</protein>
<comment type="caution">
    <text evidence="2">The sequence shown here is derived from an EMBL/GenBank/DDBJ whole genome shotgun (WGS) entry which is preliminary data.</text>
</comment>
<dbReference type="EMBL" id="JADGMS010000009">
    <property type="protein sequence ID" value="KAF9675802.1"/>
    <property type="molecule type" value="Genomic_DNA"/>
</dbReference>
<keyword evidence="3" id="KW-1185">Reference proteome</keyword>
<sequence>MGRNLPQHRRNQFASSVSLLDFAGKPPFEPPPKLATDEILSLKRVITGNRMEEVAPKRAPTVEDPPSASSSEEEETSSGEDEASIYYL</sequence>
<evidence type="ECO:0000256" key="1">
    <source>
        <dbReference type="SAM" id="MobiDB-lite"/>
    </source>
</evidence>
<gene>
    <name evidence="2" type="ORF">SADUNF_Sadunf09G0071100</name>
</gene>
<feature type="compositionally biased region" description="Acidic residues" evidence="1">
    <location>
        <begin position="71"/>
        <end position="88"/>
    </location>
</feature>
<evidence type="ECO:0000313" key="3">
    <source>
        <dbReference type="Proteomes" id="UP000657918"/>
    </source>
</evidence>
<feature type="region of interest" description="Disordered" evidence="1">
    <location>
        <begin position="51"/>
        <end position="88"/>
    </location>
</feature>
<dbReference type="AlphaFoldDB" id="A0A835MR32"/>